<protein>
    <recommendedName>
        <fullName evidence="1">Methyltransferase domain-containing protein</fullName>
    </recommendedName>
</protein>
<evidence type="ECO:0000313" key="2">
    <source>
        <dbReference type="EMBL" id="PIT87923.1"/>
    </source>
</evidence>
<evidence type="ECO:0000259" key="1">
    <source>
        <dbReference type="Pfam" id="PF13847"/>
    </source>
</evidence>
<dbReference type="SUPFAM" id="SSF53335">
    <property type="entry name" value="S-adenosyl-L-methionine-dependent methyltransferases"/>
    <property type="match status" value="1"/>
</dbReference>
<evidence type="ECO:0000313" key="3">
    <source>
        <dbReference type="Proteomes" id="UP000231183"/>
    </source>
</evidence>
<comment type="caution">
    <text evidence="2">The sequence shown here is derived from an EMBL/GenBank/DDBJ whole genome shotgun (WGS) entry which is preliminary data.</text>
</comment>
<dbReference type="CDD" id="cd02440">
    <property type="entry name" value="AdoMet_MTases"/>
    <property type="match status" value="1"/>
</dbReference>
<reference evidence="3" key="1">
    <citation type="submission" date="2017-09" db="EMBL/GenBank/DDBJ databases">
        <title>Depth-based differentiation of microbial function through sediment-hosted aquifers and enrichment of novel symbionts in the deep terrestrial subsurface.</title>
        <authorList>
            <person name="Probst A.J."/>
            <person name="Ladd B."/>
            <person name="Jarett J.K."/>
            <person name="Geller-Mcgrath D.E."/>
            <person name="Sieber C.M.K."/>
            <person name="Emerson J.B."/>
            <person name="Anantharaman K."/>
            <person name="Thomas B.C."/>
            <person name="Malmstrom R."/>
            <person name="Stieglmeier M."/>
            <person name="Klingl A."/>
            <person name="Woyke T."/>
            <person name="Ryan C.M."/>
            <person name="Banfield J.F."/>
        </authorList>
    </citation>
    <scope>NUCLEOTIDE SEQUENCE [LARGE SCALE GENOMIC DNA]</scope>
</reference>
<proteinExistence type="predicted"/>
<dbReference type="Pfam" id="PF13847">
    <property type="entry name" value="Methyltransf_31"/>
    <property type="match status" value="1"/>
</dbReference>
<dbReference type="Gene3D" id="3.40.50.150">
    <property type="entry name" value="Vaccinia Virus protein VP39"/>
    <property type="match status" value="1"/>
</dbReference>
<feature type="domain" description="Methyltransferase" evidence="1">
    <location>
        <begin position="33"/>
        <end position="154"/>
    </location>
</feature>
<name>A0A2M6W567_9BACT</name>
<accession>A0A2M6W567</accession>
<sequence length="193" mass="21743">MPQSLNYLLNNMHHSGSALIDPRIVFEKIKLANGMKVADFGCGRTGHFVLPSSKEVGNEGVVYAVDIVKDALQIVQNTSRDQGCDNVRIVWSDIEIYGKTAIPVESLDAIFFVNVLFLLKDRQTAIKEASRLLKKNGFLVIIDWRKSLGPLGPNEHQLVLADSVIDWFKQNRLNLTENSMMSDYHYLLIAQKI</sequence>
<organism evidence="2 3">
    <name type="scientific">Candidatus Magasanikbacteria bacterium CG10_big_fil_rev_8_21_14_0_10_40_10</name>
    <dbReference type="NCBI Taxonomy" id="1974648"/>
    <lineage>
        <taxon>Bacteria</taxon>
        <taxon>Candidatus Magasanikiibacteriota</taxon>
    </lineage>
</organism>
<dbReference type="InterPro" id="IPR029063">
    <property type="entry name" value="SAM-dependent_MTases_sf"/>
</dbReference>
<dbReference type="EMBL" id="PFBX01000003">
    <property type="protein sequence ID" value="PIT87923.1"/>
    <property type="molecule type" value="Genomic_DNA"/>
</dbReference>
<dbReference type="Proteomes" id="UP000231183">
    <property type="component" value="Unassembled WGS sequence"/>
</dbReference>
<dbReference type="AlphaFoldDB" id="A0A2M6W567"/>
<gene>
    <name evidence="2" type="ORF">COU31_00360</name>
</gene>
<dbReference type="InterPro" id="IPR025714">
    <property type="entry name" value="Methyltranfer_dom"/>
</dbReference>